<organism evidence="1 2">
    <name type="scientific">Acaulospora morrowiae</name>
    <dbReference type="NCBI Taxonomy" id="94023"/>
    <lineage>
        <taxon>Eukaryota</taxon>
        <taxon>Fungi</taxon>
        <taxon>Fungi incertae sedis</taxon>
        <taxon>Mucoromycota</taxon>
        <taxon>Glomeromycotina</taxon>
        <taxon>Glomeromycetes</taxon>
        <taxon>Diversisporales</taxon>
        <taxon>Acaulosporaceae</taxon>
        <taxon>Acaulospora</taxon>
    </lineage>
</organism>
<dbReference type="AlphaFoldDB" id="A0A9N9NE82"/>
<name>A0A9N9NE82_9GLOM</name>
<sequence>LGKDPSPYPLFPIPDISHPYSPQDYKRKKLLFRLVIKLVANVSIWNYLD</sequence>
<dbReference type="Proteomes" id="UP000789342">
    <property type="component" value="Unassembled WGS sequence"/>
</dbReference>
<accession>A0A9N9NE82</accession>
<feature type="non-terminal residue" evidence="1">
    <location>
        <position position="49"/>
    </location>
</feature>
<protein>
    <submittedName>
        <fullName evidence="1">775_t:CDS:1</fullName>
    </submittedName>
</protein>
<gene>
    <name evidence="1" type="ORF">AMORRO_LOCUS13906</name>
</gene>
<reference evidence="1" key="1">
    <citation type="submission" date="2021-06" db="EMBL/GenBank/DDBJ databases">
        <authorList>
            <person name="Kallberg Y."/>
            <person name="Tangrot J."/>
            <person name="Rosling A."/>
        </authorList>
    </citation>
    <scope>NUCLEOTIDE SEQUENCE</scope>
    <source>
        <strain evidence="1">CL551</strain>
    </source>
</reference>
<comment type="caution">
    <text evidence="1">The sequence shown here is derived from an EMBL/GenBank/DDBJ whole genome shotgun (WGS) entry which is preliminary data.</text>
</comment>
<proteinExistence type="predicted"/>
<evidence type="ECO:0000313" key="1">
    <source>
        <dbReference type="EMBL" id="CAG8729455.1"/>
    </source>
</evidence>
<dbReference type="EMBL" id="CAJVPV010025636">
    <property type="protein sequence ID" value="CAG8729455.1"/>
    <property type="molecule type" value="Genomic_DNA"/>
</dbReference>
<keyword evidence="2" id="KW-1185">Reference proteome</keyword>
<evidence type="ECO:0000313" key="2">
    <source>
        <dbReference type="Proteomes" id="UP000789342"/>
    </source>
</evidence>
<feature type="non-terminal residue" evidence="1">
    <location>
        <position position="1"/>
    </location>
</feature>